<dbReference type="PRINTS" id="PR00069">
    <property type="entry name" value="ALDKETRDTASE"/>
</dbReference>
<dbReference type="InterPro" id="IPR023210">
    <property type="entry name" value="NADP_OxRdtase_dom"/>
</dbReference>
<dbReference type="PANTHER" id="PTHR43312">
    <property type="entry name" value="D-THREO-ALDOSE 1-DEHYDROGENASE"/>
    <property type="match status" value="1"/>
</dbReference>
<gene>
    <name evidence="2" type="ORF">O0V09_06720</name>
</gene>
<accession>A0A9J6RJM8</accession>
<keyword evidence="3" id="KW-1185">Reference proteome</keyword>
<proteinExistence type="predicted"/>
<evidence type="ECO:0000313" key="3">
    <source>
        <dbReference type="Proteomes" id="UP001069090"/>
    </source>
</evidence>
<dbReference type="RefSeq" id="WP_258331039.1">
    <property type="nucleotide sequence ID" value="NZ_JAPTGG010000004.1"/>
</dbReference>
<evidence type="ECO:0000313" key="2">
    <source>
        <dbReference type="EMBL" id="MCZ0864886.1"/>
    </source>
</evidence>
<sequence>MQTRLFGSTDIAVSPLGLGTVKLGRDQGVKYPQAFTIPDDHAASELINLAKDLGINLIDTAPAYGNSEQRLGPLLKGQRNDWVICSKVGEEFDNGESRFDFSSKHTRYSIERSLKRLNTDWIDIVLVHSDGNDEDIIQHCDALAELEKLKDQGLIRAFGVSTKTVKGGLLAAQKTDAVMATYNLSYQDEQPVIDYCHSQQKGLLIKKAFASGHICKEGEDPVQKSMDFIFSQPGVSSAIVGTINPQHLIANVAAVNKVLGD</sequence>
<dbReference type="InterPro" id="IPR020471">
    <property type="entry name" value="AKR"/>
</dbReference>
<dbReference type="SUPFAM" id="SSF51430">
    <property type="entry name" value="NAD(P)-linked oxidoreductase"/>
    <property type="match status" value="1"/>
</dbReference>
<protein>
    <submittedName>
        <fullName evidence="2">Aldo/keto reductase</fullName>
    </submittedName>
</protein>
<dbReference type="PANTHER" id="PTHR43312:SF1">
    <property type="entry name" value="NADP-DEPENDENT OXIDOREDUCTASE DOMAIN-CONTAINING PROTEIN"/>
    <property type="match status" value="1"/>
</dbReference>
<dbReference type="AlphaFoldDB" id="A0A9J6RJM8"/>
<evidence type="ECO:0000259" key="1">
    <source>
        <dbReference type="Pfam" id="PF00248"/>
    </source>
</evidence>
<dbReference type="Gene3D" id="3.20.20.100">
    <property type="entry name" value="NADP-dependent oxidoreductase domain"/>
    <property type="match status" value="1"/>
</dbReference>
<dbReference type="InterPro" id="IPR053135">
    <property type="entry name" value="AKR2_Oxidoreductase"/>
</dbReference>
<dbReference type="Proteomes" id="UP001069090">
    <property type="component" value="Unassembled WGS sequence"/>
</dbReference>
<dbReference type="GO" id="GO:0016491">
    <property type="term" value="F:oxidoreductase activity"/>
    <property type="evidence" value="ECO:0007669"/>
    <property type="project" value="InterPro"/>
</dbReference>
<dbReference type="CDD" id="cd19095">
    <property type="entry name" value="AKR_PA4992-like"/>
    <property type="match status" value="1"/>
</dbReference>
<feature type="domain" description="NADP-dependent oxidoreductase" evidence="1">
    <location>
        <begin position="15"/>
        <end position="212"/>
    </location>
</feature>
<reference evidence="2 3" key="1">
    <citation type="submission" date="2022-12" db="EMBL/GenBank/DDBJ databases">
        <title>Dasania phycosphaerae sp. nov., isolated from particulate material of the south coast of Korea.</title>
        <authorList>
            <person name="Jiang Y."/>
        </authorList>
    </citation>
    <scope>NUCLEOTIDE SEQUENCE [LARGE SCALE GENOMIC DNA]</scope>
    <source>
        <strain evidence="2 3">GY-19</strain>
    </source>
</reference>
<name>A0A9J6RJM8_9GAMM</name>
<organism evidence="2 3">
    <name type="scientific">Dasania phycosphaerae</name>
    <dbReference type="NCBI Taxonomy" id="2950436"/>
    <lineage>
        <taxon>Bacteria</taxon>
        <taxon>Pseudomonadati</taxon>
        <taxon>Pseudomonadota</taxon>
        <taxon>Gammaproteobacteria</taxon>
        <taxon>Cellvibrionales</taxon>
        <taxon>Spongiibacteraceae</taxon>
        <taxon>Dasania</taxon>
    </lineage>
</organism>
<dbReference type="EMBL" id="JAPTGG010000004">
    <property type="protein sequence ID" value="MCZ0864886.1"/>
    <property type="molecule type" value="Genomic_DNA"/>
</dbReference>
<dbReference type="Pfam" id="PF00248">
    <property type="entry name" value="Aldo_ket_red"/>
    <property type="match status" value="1"/>
</dbReference>
<comment type="caution">
    <text evidence="2">The sequence shown here is derived from an EMBL/GenBank/DDBJ whole genome shotgun (WGS) entry which is preliminary data.</text>
</comment>
<dbReference type="InterPro" id="IPR036812">
    <property type="entry name" value="NAD(P)_OxRdtase_dom_sf"/>
</dbReference>